<keyword evidence="4" id="KW-1133">Transmembrane helix</keyword>
<feature type="transmembrane region" description="Helical" evidence="4">
    <location>
        <begin position="25"/>
        <end position="47"/>
    </location>
</feature>
<dbReference type="PROSITE" id="PS50111">
    <property type="entry name" value="CHEMOTAXIS_TRANSDUC_2"/>
    <property type="match status" value="1"/>
</dbReference>
<evidence type="ECO:0000256" key="4">
    <source>
        <dbReference type="SAM" id="Phobius"/>
    </source>
</evidence>
<dbReference type="InterPro" id="IPR003660">
    <property type="entry name" value="HAMP_dom"/>
</dbReference>
<feature type="domain" description="Methyl-accepting transducer" evidence="5">
    <location>
        <begin position="304"/>
        <end position="540"/>
    </location>
</feature>
<dbReference type="SMART" id="SM00283">
    <property type="entry name" value="MA"/>
    <property type="match status" value="1"/>
</dbReference>
<feature type="domain" description="HAMP" evidence="6">
    <location>
        <begin position="233"/>
        <end position="285"/>
    </location>
</feature>
<dbReference type="AlphaFoldDB" id="A0A0U1KX80"/>
<dbReference type="EMBL" id="CTRP01000007">
    <property type="protein sequence ID" value="CQR72022.1"/>
    <property type="molecule type" value="Genomic_DNA"/>
</dbReference>
<dbReference type="SUPFAM" id="SSF58104">
    <property type="entry name" value="Methyl-accepting chemotaxis protein (MCP) signaling domain"/>
    <property type="match status" value="1"/>
</dbReference>
<dbReference type="PANTHER" id="PTHR32089">
    <property type="entry name" value="METHYL-ACCEPTING CHEMOTAXIS PROTEIN MCPB"/>
    <property type="match status" value="1"/>
</dbReference>
<dbReference type="InterPro" id="IPR004090">
    <property type="entry name" value="Chemotax_Me-accpt_rcpt"/>
</dbReference>
<dbReference type="PRINTS" id="PR00260">
    <property type="entry name" value="CHEMTRNSDUCR"/>
</dbReference>
<dbReference type="PROSITE" id="PS50885">
    <property type="entry name" value="HAMP"/>
    <property type="match status" value="1"/>
</dbReference>
<keyword evidence="4" id="KW-0812">Transmembrane</keyword>
<keyword evidence="8" id="KW-1185">Reference proteome</keyword>
<organism evidence="7 8">
    <name type="scientific">Sporomusa ovata</name>
    <dbReference type="NCBI Taxonomy" id="2378"/>
    <lineage>
        <taxon>Bacteria</taxon>
        <taxon>Bacillati</taxon>
        <taxon>Bacillota</taxon>
        <taxon>Negativicutes</taxon>
        <taxon>Selenomonadales</taxon>
        <taxon>Sporomusaceae</taxon>
        <taxon>Sporomusa</taxon>
    </lineage>
</organism>
<sequence length="590" mass="63659">MVNVVTDNLANGRVNILKAKLGFKFGVSFGIILLLMIIMTITSFVNLQSAKGELVKIDEANARMALADTIAVQYKNTIAAIRGYAAFGENVYLGQMDNGFDKLLTSEKELLAVARADKQQEVQMLIDQTNQYRDIIVKEYLPVAKTYHAAKAVGDLALEREAGTKLNEITKRLRPLSESVTAKADGIAENNVNLAKNLIDDSINRADNNSRFSLVISLVVLILGLVIALVLTNMIRKPILALTAITNQYAAGDLREIVELKSSDEVGELGHSLRTMHNHFVSMITNIRSASGQLAMASEQMASSTEEVTATGETIAQSMQHLSGEAETGNSSMLEASQALVELSSLIQIAKKKANDTCNSSTETLAAAENGRAKVTESVSKMDNITEQTKRSSQIISELNDYSQQISQIIDTITMIAKQTNLLALNAAIEAARAGEHGRGFAVVAEEVRQLAEQSNQGAQEITALVEKVTEKTQLAVLAMTQNVTEVEGGVITVNEAGLALDKILQAVKFMADEAREIGNITSEQVANSDQIVNLINDLSNVIETVAMHTEEATASIEEQSSTMQTIAAGAEETSAMATELKESVQHFLV</sequence>
<dbReference type="Proteomes" id="UP000049855">
    <property type="component" value="Unassembled WGS sequence"/>
</dbReference>
<dbReference type="SMART" id="SM00304">
    <property type="entry name" value="HAMP"/>
    <property type="match status" value="1"/>
</dbReference>
<evidence type="ECO:0000256" key="3">
    <source>
        <dbReference type="PROSITE-ProRule" id="PRU00284"/>
    </source>
</evidence>
<dbReference type="CDD" id="cd06225">
    <property type="entry name" value="HAMP"/>
    <property type="match status" value="1"/>
</dbReference>
<keyword evidence="1 3" id="KW-0807">Transducer</keyword>
<dbReference type="GO" id="GO:0004888">
    <property type="term" value="F:transmembrane signaling receptor activity"/>
    <property type="evidence" value="ECO:0007669"/>
    <property type="project" value="InterPro"/>
</dbReference>
<evidence type="ECO:0000259" key="5">
    <source>
        <dbReference type="PROSITE" id="PS50111"/>
    </source>
</evidence>
<evidence type="ECO:0000256" key="2">
    <source>
        <dbReference type="ARBA" id="ARBA00029447"/>
    </source>
</evidence>
<evidence type="ECO:0000313" key="8">
    <source>
        <dbReference type="Proteomes" id="UP000049855"/>
    </source>
</evidence>
<dbReference type="Pfam" id="PF00672">
    <property type="entry name" value="HAMP"/>
    <property type="match status" value="1"/>
</dbReference>
<dbReference type="GO" id="GO:0007165">
    <property type="term" value="P:signal transduction"/>
    <property type="evidence" value="ECO:0007669"/>
    <property type="project" value="UniProtKB-KW"/>
</dbReference>
<proteinExistence type="inferred from homology"/>
<accession>A0A0U1KX80</accession>
<gene>
    <name evidence="7" type="ORF">SpAn4DRAFT_5263</name>
</gene>
<keyword evidence="4" id="KW-0472">Membrane</keyword>
<dbReference type="Pfam" id="PF00015">
    <property type="entry name" value="MCPsignal"/>
    <property type="match status" value="1"/>
</dbReference>
<dbReference type="Gene3D" id="1.10.287.950">
    <property type="entry name" value="Methyl-accepting chemotaxis protein"/>
    <property type="match status" value="1"/>
</dbReference>
<reference evidence="8" key="1">
    <citation type="submission" date="2015-03" db="EMBL/GenBank/DDBJ databases">
        <authorList>
            <person name="Nijsse Bart"/>
        </authorList>
    </citation>
    <scope>NUCLEOTIDE SEQUENCE [LARGE SCALE GENOMIC DNA]</scope>
</reference>
<evidence type="ECO:0000313" key="7">
    <source>
        <dbReference type="EMBL" id="CQR72022.1"/>
    </source>
</evidence>
<dbReference type="CDD" id="cd11386">
    <property type="entry name" value="MCP_signal"/>
    <property type="match status" value="1"/>
</dbReference>
<comment type="similarity">
    <text evidence="2">Belongs to the methyl-accepting chemotaxis (MCP) protein family.</text>
</comment>
<dbReference type="GO" id="GO:0006935">
    <property type="term" value="P:chemotaxis"/>
    <property type="evidence" value="ECO:0007669"/>
    <property type="project" value="InterPro"/>
</dbReference>
<evidence type="ECO:0000259" key="6">
    <source>
        <dbReference type="PROSITE" id="PS50885"/>
    </source>
</evidence>
<dbReference type="GO" id="GO:0016020">
    <property type="term" value="C:membrane"/>
    <property type="evidence" value="ECO:0007669"/>
    <property type="project" value="InterPro"/>
</dbReference>
<feature type="transmembrane region" description="Helical" evidence="4">
    <location>
        <begin position="212"/>
        <end position="231"/>
    </location>
</feature>
<dbReference type="InterPro" id="IPR004089">
    <property type="entry name" value="MCPsignal_dom"/>
</dbReference>
<protein>
    <submittedName>
        <fullName evidence="7">Methyl-accepting chemotaxis protein</fullName>
    </submittedName>
</protein>
<dbReference type="Gene3D" id="6.10.340.10">
    <property type="match status" value="1"/>
</dbReference>
<name>A0A0U1KX80_9FIRM</name>
<evidence type="ECO:0000256" key="1">
    <source>
        <dbReference type="ARBA" id="ARBA00023224"/>
    </source>
</evidence>
<dbReference type="PANTHER" id="PTHR32089:SF112">
    <property type="entry name" value="LYSOZYME-LIKE PROTEIN-RELATED"/>
    <property type="match status" value="1"/>
</dbReference>